<evidence type="ECO:0000313" key="1">
    <source>
        <dbReference type="EMBL" id="SFJ05308.1"/>
    </source>
</evidence>
<dbReference type="AlphaFoldDB" id="A0A1I3N7T1"/>
<sequence>MSSVLKRIKEIAEEEGISVTALEAVIGASKGVFSRALANSTDIQSKWLVKLTENYPQYSTEWLLRGEGEMRKGAILKEHPDNYLPEETPKLTNEFIQTLKQVITTQETTIRSQEVTIETLKQRITALEQKR</sequence>
<dbReference type="Proteomes" id="UP000198670">
    <property type="component" value="Unassembled WGS sequence"/>
</dbReference>
<evidence type="ECO:0008006" key="3">
    <source>
        <dbReference type="Google" id="ProtNLM"/>
    </source>
</evidence>
<evidence type="ECO:0000313" key="2">
    <source>
        <dbReference type="Proteomes" id="UP000198670"/>
    </source>
</evidence>
<dbReference type="EMBL" id="FOQO01000007">
    <property type="protein sequence ID" value="SFJ05308.1"/>
    <property type="molecule type" value="Genomic_DNA"/>
</dbReference>
<organism evidence="1 2">
    <name type="scientific">Parapedobacter indicus</name>
    <dbReference type="NCBI Taxonomy" id="1477437"/>
    <lineage>
        <taxon>Bacteria</taxon>
        <taxon>Pseudomonadati</taxon>
        <taxon>Bacteroidota</taxon>
        <taxon>Sphingobacteriia</taxon>
        <taxon>Sphingobacteriales</taxon>
        <taxon>Sphingobacteriaceae</taxon>
        <taxon>Parapedobacter</taxon>
    </lineage>
</organism>
<reference evidence="1 2" key="1">
    <citation type="submission" date="2016-10" db="EMBL/GenBank/DDBJ databases">
        <authorList>
            <person name="de Groot N.N."/>
        </authorList>
    </citation>
    <scope>NUCLEOTIDE SEQUENCE [LARGE SCALE GENOMIC DNA]</scope>
    <source>
        <strain evidence="1 2">RK1</strain>
    </source>
</reference>
<protein>
    <recommendedName>
        <fullName evidence="3">HTH cro/C1-type domain-containing protein</fullName>
    </recommendedName>
</protein>
<name>A0A1I3N7T1_9SPHI</name>
<proteinExistence type="predicted"/>
<dbReference type="STRING" id="1477437.SAMN05444682_107125"/>
<gene>
    <name evidence="1" type="ORF">SAMN05444682_107125</name>
</gene>
<accession>A0A1I3N7T1</accession>
<keyword evidence="2" id="KW-1185">Reference proteome</keyword>